<name>A0A6J5ZSH2_9ZZZZ</name>
<protein>
    <submittedName>
        <fullName evidence="2">Unannotated protein</fullName>
    </submittedName>
</protein>
<proteinExistence type="predicted"/>
<dbReference type="Pfam" id="PF12973">
    <property type="entry name" value="Cupin_7"/>
    <property type="match status" value="1"/>
</dbReference>
<evidence type="ECO:0000259" key="1">
    <source>
        <dbReference type="Pfam" id="PF12973"/>
    </source>
</evidence>
<accession>A0A6J5ZSH2</accession>
<reference evidence="2" key="1">
    <citation type="submission" date="2020-05" db="EMBL/GenBank/DDBJ databases">
        <authorList>
            <person name="Chiriac C."/>
            <person name="Salcher M."/>
            <person name="Ghai R."/>
            <person name="Kavagutti S V."/>
        </authorList>
    </citation>
    <scope>NUCLEOTIDE SEQUENCE</scope>
</reference>
<dbReference type="SUPFAM" id="SSF51182">
    <property type="entry name" value="RmlC-like cupins"/>
    <property type="match status" value="1"/>
</dbReference>
<dbReference type="Gene3D" id="2.60.120.10">
    <property type="entry name" value="Jelly Rolls"/>
    <property type="match status" value="1"/>
</dbReference>
<dbReference type="AlphaFoldDB" id="A0A6J5ZSH2"/>
<sequence>MSGEQRKQINLHADKFGEYDMEGPVQDDISWLSLSLDEKTGFGCYAMRMEPGAVTVAHDHLGWEEFLIVEGDLVDSDGTVFGPGDFVSYEPGTHHNSHTEGGCLIAVFERPA</sequence>
<dbReference type="InterPro" id="IPR025979">
    <property type="entry name" value="ChrR-like_cupin_dom"/>
</dbReference>
<gene>
    <name evidence="2" type="ORF">UFOPK3522_00936</name>
</gene>
<feature type="domain" description="ChrR-like cupin" evidence="1">
    <location>
        <begin position="24"/>
        <end position="111"/>
    </location>
</feature>
<dbReference type="EMBL" id="CAESAO010000074">
    <property type="protein sequence ID" value="CAB4344286.1"/>
    <property type="molecule type" value="Genomic_DNA"/>
</dbReference>
<dbReference type="InterPro" id="IPR014710">
    <property type="entry name" value="RmlC-like_jellyroll"/>
</dbReference>
<evidence type="ECO:0000313" key="2">
    <source>
        <dbReference type="EMBL" id="CAB4344286.1"/>
    </source>
</evidence>
<organism evidence="2">
    <name type="scientific">freshwater metagenome</name>
    <dbReference type="NCBI Taxonomy" id="449393"/>
    <lineage>
        <taxon>unclassified sequences</taxon>
        <taxon>metagenomes</taxon>
        <taxon>ecological metagenomes</taxon>
    </lineage>
</organism>
<dbReference type="InterPro" id="IPR011051">
    <property type="entry name" value="RmlC_Cupin_sf"/>
</dbReference>